<dbReference type="InterPro" id="IPR052184">
    <property type="entry name" value="SDR_enzymes"/>
</dbReference>
<keyword evidence="2" id="KW-1185">Reference proteome</keyword>
<dbReference type="EMBL" id="JAIZPD010000003">
    <property type="protein sequence ID" value="KAH0965259.1"/>
    <property type="molecule type" value="Genomic_DNA"/>
</dbReference>
<dbReference type="PANTHER" id="PTHR45458">
    <property type="entry name" value="SHORT-CHAIN DEHYDROGENASE/REDUCTASE SDR"/>
    <property type="match status" value="1"/>
</dbReference>
<name>A0A9P8N1Q7_9HYPO</name>
<comment type="caution">
    <text evidence="1">The sequence shown here is derived from an EMBL/GenBank/DDBJ whole genome shotgun (WGS) entry which is preliminary data.</text>
</comment>
<dbReference type="PANTHER" id="PTHR45458:SF3">
    <property type="entry name" value="CHAIN DEHYDROGENASE (ATSC), PUTATIVE-RELATED"/>
    <property type="match status" value="1"/>
</dbReference>
<dbReference type="Pfam" id="PF00106">
    <property type="entry name" value="adh_short"/>
    <property type="match status" value="1"/>
</dbReference>
<protein>
    <submittedName>
        <fullName evidence="1">Short chain dehydrogenase domain-containing protein</fullName>
    </submittedName>
</protein>
<dbReference type="SUPFAM" id="SSF51735">
    <property type="entry name" value="NAD(P)-binding Rossmann-fold domains"/>
    <property type="match status" value="1"/>
</dbReference>
<evidence type="ECO:0000313" key="2">
    <source>
        <dbReference type="Proteomes" id="UP000824596"/>
    </source>
</evidence>
<gene>
    <name evidence="1" type="ORF">HRG_03275</name>
</gene>
<dbReference type="AlphaFoldDB" id="A0A9P8N1Q7"/>
<organism evidence="1 2">
    <name type="scientific">Hirsutella rhossiliensis</name>
    <dbReference type="NCBI Taxonomy" id="111463"/>
    <lineage>
        <taxon>Eukaryota</taxon>
        <taxon>Fungi</taxon>
        <taxon>Dikarya</taxon>
        <taxon>Ascomycota</taxon>
        <taxon>Pezizomycotina</taxon>
        <taxon>Sordariomycetes</taxon>
        <taxon>Hypocreomycetidae</taxon>
        <taxon>Hypocreales</taxon>
        <taxon>Ophiocordycipitaceae</taxon>
        <taxon>Hirsutella</taxon>
    </lineage>
</organism>
<dbReference type="InterPro" id="IPR002347">
    <property type="entry name" value="SDR_fam"/>
</dbReference>
<sequence>MAIYLITGANRGVGLEFVRQYSSDAKNTVVGLVRDKDAAEKNAASLFSGQLNVHFIEAELTKYESLKKAAAQTSRITGGKLDYVIANAAIVSEWSAFSSLEELGRDPDGLEQDLAESFNVNVIGNINLFNLFLPLVRKGGAKKVITISSGMADLDLINNYDLELAGPYTISKAAMNAAVAKYSAVGRKEGILFMSISPGVVETGHHSEATEEQLQRVAEMGKKFATYAPHFTRPLTPEESVTAIREVIVKASIEAGSAGSFVSHLGNQQWL</sequence>
<proteinExistence type="predicted"/>
<evidence type="ECO:0000313" key="1">
    <source>
        <dbReference type="EMBL" id="KAH0965259.1"/>
    </source>
</evidence>
<dbReference type="Gene3D" id="3.40.50.720">
    <property type="entry name" value="NAD(P)-binding Rossmann-like Domain"/>
    <property type="match status" value="1"/>
</dbReference>
<accession>A0A9P8N1Q7</accession>
<dbReference type="InterPro" id="IPR036291">
    <property type="entry name" value="NAD(P)-bd_dom_sf"/>
</dbReference>
<dbReference type="GO" id="GO:0016616">
    <property type="term" value="F:oxidoreductase activity, acting on the CH-OH group of donors, NAD or NADP as acceptor"/>
    <property type="evidence" value="ECO:0007669"/>
    <property type="project" value="TreeGrafter"/>
</dbReference>
<dbReference type="PRINTS" id="PR00081">
    <property type="entry name" value="GDHRDH"/>
</dbReference>
<dbReference type="OrthoDB" id="7289984at2759"/>
<reference evidence="1" key="1">
    <citation type="submission" date="2021-09" db="EMBL/GenBank/DDBJ databases">
        <title>A high-quality genome of the endoparasitic fungus Hirsutella rhossiliensis with a comparison of Hirsutella genomes reveals transposable elements contributing to genome size variation.</title>
        <authorList>
            <person name="Lin R."/>
            <person name="Jiao Y."/>
            <person name="Sun X."/>
            <person name="Ling J."/>
            <person name="Xie B."/>
            <person name="Cheng X."/>
        </authorList>
    </citation>
    <scope>NUCLEOTIDE SEQUENCE</scope>
    <source>
        <strain evidence="1">HR02</strain>
    </source>
</reference>
<dbReference type="GeneID" id="68352404"/>
<dbReference type="Proteomes" id="UP000824596">
    <property type="component" value="Unassembled WGS sequence"/>
</dbReference>
<dbReference type="CDD" id="cd05325">
    <property type="entry name" value="carb_red_sniffer_like_SDR_c"/>
    <property type="match status" value="1"/>
</dbReference>
<dbReference type="RefSeq" id="XP_044722772.1">
    <property type="nucleotide sequence ID" value="XM_044861746.1"/>
</dbReference>